<proteinExistence type="predicted"/>
<dbReference type="Proteomes" id="UP000182124">
    <property type="component" value="Unassembled WGS sequence"/>
</dbReference>
<feature type="signal peptide" evidence="1">
    <location>
        <begin position="1"/>
        <end position="21"/>
    </location>
</feature>
<dbReference type="AlphaFoldDB" id="A0A1G4VFM9"/>
<evidence type="ECO:0008006" key="4">
    <source>
        <dbReference type="Google" id="ProtNLM"/>
    </source>
</evidence>
<organism evidence="2 3">
    <name type="scientific">Flavobacterium saliperosum</name>
    <dbReference type="NCBI Taxonomy" id="329186"/>
    <lineage>
        <taxon>Bacteria</taxon>
        <taxon>Pseudomonadati</taxon>
        <taxon>Bacteroidota</taxon>
        <taxon>Flavobacteriia</taxon>
        <taxon>Flavobacteriales</taxon>
        <taxon>Flavobacteriaceae</taxon>
        <taxon>Flavobacterium</taxon>
    </lineage>
</organism>
<protein>
    <recommendedName>
        <fullName evidence="4">Carboxypeptidase regulatory-like domain-containing protein</fullName>
    </recommendedName>
</protein>
<dbReference type="eggNOG" id="ENOG5032GPA">
    <property type="taxonomic scope" value="Bacteria"/>
</dbReference>
<sequence length="226" mass="26366">MKKAFLLFVLFSLLGCTLQYEGEERLVVTGKLIDKYNNPIQSNNVEVWIHMNEQQGGIYPSGGDQDLISFTQTDANGNFRMLFPKPINEDEIELKFYDKDNIYQNKSYINIKKSNFIDYTFTANTITLYKKEDITLLKVILNNVNPANQIERISLIGQTAESLFWVNPLENNENFYYYDSYFHEVAKNQTLIMEYDVKDFATQQITTLQQTINIGTDNETEFTLDY</sequence>
<dbReference type="STRING" id="329186.SAMN02927925_00827"/>
<evidence type="ECO:0000256" key="1">
    <source>
        <dbReference type="SAM" id="SignalP"/>
    </source>
</evidence>
<gene>
    <name evidence="2" type="ORF">SAMN02927925_00827</name>
</gene>
<evidence type="ECO:0000313" key="2">
    <source>
        <dbReference type="EMBL" id="SCX05474.1"/>
    </source>
</evidence>
<dbReference type="RefSeq" id="WP_023576419.1">
    <property type="nucleotide sequence ID" value="NZ_CBCSBQ010000016.1"/>
</dbReference>
<dbReference type="EMBL" id="FMTY01000002">
    <property type="protein sequence ID" value="SCX05474.1"/>
    <property type="molecule type" value="Genomic_DNA"/>
</dbReference>
<accession>A0A1G4VFM9</accession>
<dbReference type="PROSITE" id="PS51257">
    <property type="entry name" value="PROKAR_LIPOPROTEIN"/>
    <property type="match status" value="1"/>
</dbReference>
<evidence type="ECO:0000313" key="3">
    <source>
        <dbReference type="Proteomes" id="UP000182124"/>
    </source>
</evidence>
<feature type="chain" id="PRO_5010234204" description="Carboxypeptidase regulatory-like domain-containing protein" evidence="1">
    <location>
        <begin position="22"/>
        <end position="226"/>
    </location>
</feature>
<keyword evidence="1" id="KW-0732">Signal</keyword>
<reference evidence="2 3" key="1">
    <citation type="submission" date="2016-10" db="EMBL/GenBank/DDBJ databases">
        <authorList>
            <person name="de Groot N.N."/>
        </authorList>
    </citation>
    <scope>NUCLEOTIDE SEQUENCE [LARGE SCALE GENOMIC DNA]</scope>
    <source>
        <strain evidence="2 3">CGMCC 1.3801</strain>
    </source>
</reference>
<name>A0A1G4VFM9_9FLAO</name>